<feature type="compositionally biased region" description="Basic and acidic residues" evidence="1">
    <location>
        <begin position="389"/>
        <end position="400"/>
    </location>
</feature>
<feature type="region of interest" description="Disordered" evidence="1">
    <location>
        <begin position="1"/>
        <end position="46"/>
    </location>
</feature>
<organism evidence="2 3">
    <name type="scientific">Cercophora samala</name>
    <dbReference type="NCBI Taxonomy" id="330535"/>
    <lineage>
        <taxon>Eukaryota</taxon>
        <taxon>Fungi</taxon>
        <taxon>Dikarya</taxon>
        <taxon>Ascomycota</taxon>
        <taxon>Pezizomycotina</taxon>
        <taxon>Sordariomycetes</taxon>
        <taxon>Sordariomycetidae</taxon>
        <taxon>Sordariales</taxon>
        <taxon>Lasiosphaeriaceae</taxon>
        <taxon>Cercophora</taxon>
    </lineage>
</organism>
<feature type="region of interest" description="Disordered" evidence="1">
    <location>
        <begin position="348"/>
        <end position="367"/>
    </location>
</feature>
<feature type="compositionally biased region" description="Polar residues" evidence="1">
    <location>
        <begin position="1"/>
        <end position="21"/>
    </location>
</feature>
<dbReference type="Proteomes" id="UP001174997">
    <property type="component" value="Unassembled WGS sequence"/>
</dbReference>
<feature type="region of interest" description="Disordered" evidence="1">
    <location>
        <begin position="266"/>
        <end position="325"/>
    </location>
</feature>
<keyword evidence="3" id="KW-1185">Reference proteome</keyword>
<feature type="compositionally biased region" description="Polar residues" evidence="1">
    <location>
        <begin position="83"/>
        <end position="105"/>
    </location>
</feature>
<feature type="compositionally biased region" description="Basic and acidic residues" evidence="1">
    <location>
        <begin position="356"/>
        <end position="367"/>
    </location>
</feature>
<feature type="region of interest" description="Disordered" evidence="1">
    <location>
        <begin position="132"/>
        <end position="162"/>
    </location>
</feature>
<feature type="compositionally biased region" description="Basic residues" evidence="1">
    <location>
        <begin position="290"/>
        <end position="299"/>
    </location>
</feature>
<feature type="region of interest" description="Disordered" evidence="1">
    <location>
        <begin position="379"/>
        <end position="400"/>
    </location>
</feature>
<protein>
    <submittedName>
        <fullName evidence="2">Uncharacterized protein</fullName>
    </submittedName>
</protein>
<feature type="region of interest" description="Disordered" evidence="1">
    <location>
        <begin position="174"/>
        <end position="208"/>
    </location>
</feature>
<proteinExistence type="predicted"/>
<accession>A0AA40D7H4</accession>
<feature type="region of interest" description="Disordered" evidence="1">
    <location>
        <begin position="222"/>
        <end position="242"/>
    </location>
</feature>
<comment type="caution">
    <text evidence="2">The sequence shown here is derived from an EMBL/GenBank/DDBJ whole genome shotgun (WGS) entry which is preliminary data.</text>
</comment>
<dbReference type="AlphaFoldDB" id="A0AA40D7H4"/>
<name>A0AA40D7H4_9PEZI</name>
<sequence length="415" mass="45698">MPTTTLSRLPQQQQADVSVPSSVPEKRVKSPYRHRTFSFESPPASPELVVLPNQGGLDIATLSSSSSLSRGDLSQSVHHPHIRSTSSTYPSEGAQSPELSASSPPVTFGRRILDSLEAYGFSSAHLEILQSEEEEERLRRLTEEEQETEKEGKGLEGLYPGEKRLSPEEAGIAKAISTARSPGPKKRFGRWTSEGEEGGGFVLPAPESPVVPLLTEHTILVSDGNNVGEGEDNGADENASTRCLPRVSTALSFPSFDGEHLSSIRLQEEEEEEGQEHVSFGTQLKEKISGHFRRGHYRSSSRLGTHGEKGYGGGGGGGEEEKTRVTADVKRWLVRGFKAGRKGVRKVKRGLHHHHQGDGGRKAKLKKEMKEVDLKLERERGKLRKKPRRESAMVEKEGKGKREGLRGRIWGLWLV</sequence>
<evidence type="ECO:0000313" key="2">
    <source>
        <dbReference type="EMBL" id="KAK0666084.1"/>
    </source>
</evidence>
<feature type="region of interest" description="Disordered" evidence="1">
    <location>
        <begin position="59"/>
        <end position="105"/>
    </location>
</feature>
<reference evidence="2" key="1">
    <citation type="submission" date="2023-06" db="EMBL/GenBank/DDBJ databases">
        <title>Genome-scale phylogeny and comparative genomics of the fungal order Sordariales.</title>
        <authorList>
            <consortium name="Lawrence Berkeley National Laboratory"/>
            <person name="Hensen N."/>
            <person name="Bonometti L."/>
            <person name="Westerberg I."/>
            <person name="Brannstrom I.O."/>
            <person name="Guillou S."/>
            <person name="Cros-Aarteil S."/>
            <person name="Calhoun S."/>
            <person name="Haridas S."/>
            <person name="Kuo A."/>
            <person name="Mondo S."/>
            <person name="Pangilinan J."/>
            <person name="Riley R."/>
            <person name="Labutti K."/>
            <person name="Andreopoulos B."/>
            <person name="Lipzen A."/>
            <person name="Chen C."/>
            <person name="Yanf M."/>
            <person name="Daum C."/>
            <person name="Ng V."/>
            <person name="Clum A."/>
            <person name="Steindorff A."/>
            <person name="Ohm R."/>
            <person name="Martin F."/>
            <person name="Silar P."/>
            <person name="Natvig D."/>
            <person name="Lalanne C."/>
            <person name="Gautier V."/>
            <person name="Ament-Velasquez S.L."/>
            <person name="Kruys A."/>
            <person name="Hutchinson M.I."/>
            <person name="Powell A.J."/>
            <person name="Barry K."/>
            <person name="Miller A.N."/>
            <person name="Grigoriev I.V."/>
            <person name="Debuchy R."/>
            <person name="Gladieux P."/>
            <person name="Thoren M.H."/>
            <person name="Johannesson H."/>
        </authorList>
    </citation>
    <scope>NUCLEOTIDE SEQUENCE</scope>
    <source>
        <strain evidence="2">CBS 307.81</strain>
    </source>
</reference>
<feature type="compositionally biased region" description="Low complexity" evidence="1">
    <location>
        <begin position="62"/>
        <end position="76"/>
    </location>
</feature>
<dbReference type="EMBL" id="JAULSY010000095">
    <property type="protein sequence ID" value="KAK0666084.1"/>
    <property type="molecule type" value="Genomic_DNA"/>
</dbReference>
<feature type="compositionally biased region" description="Basic and acidic residues" evidence="1">
    <location>
        <begin position="136"/>
        <end position="154"/>
    </location>
</feature>
<evidence type="ECO:0000256" key="1">
    <source>
        <dbReference type="SAM" id="MobiDB-lite"/>
    </source>
</evidence>
<evidence type="ECO:0000313" key="3">
    <source>
        <dbReference type="Proteomes" id="UP001174997"/>
    </source>
</evidence>
<gene>
    <name evidence="2" type="ORF">QBC41DRAFT_326516</name>
</gene>